<name>M0MDP3_9EURY</name>
<dbReference type="STRING" id="1227455.C449_12620"/>
<gene>
    <name evidence="1" type="ORF">C449_12620</name>
</gene>
<keyword evidence="2" id="KW-1185">Reference proteome</keyword>
<dbReference type="Proteomes" id="UP000011669">
    <property type="component" value="Unassembled WGS sequence"/>
</dbReference>
<evidence type="ECO:0000313" key="2">
    <source>
        <dbReference type="Proteomes" id="UP000011669"/>
    </source>
</evidence>
<dbReference type="EMBL" id="AOMD01000027">
    <property type="protein sequence ID" value="EMA43882.1"/>
    <property type="molecule type" value="Genomic_DNA"/>
</dbReference>
<evidence type="ECO:0000313" key="1">
    <source>
        <dbReference type="EMBL" id="EMA43882.1"/>
    </source>
</evidence>
<dbReference type="PATRIC" id="fig|1227455.4.peg.2585"/>
<dbReference type="OrthoDB" id="211832at2157"/>
<dbReference type="RefSeq" id="WP_006078383.1">
    <property type="nucleotide sequence ID" value="NZ_AOMD01000027.1"/>
</dbReference>
<comment type="caution">
    <text evidence="1">The sequence shown here is derived from an EMBL/GenBank/DDBJ whole genome shotgun (WGS) entry which is preliminary data.</text>
</comment>
<protein>
    <submittedName>
        <fullName evidence="1">Uncharacterized protein</fullName>
    </submittedName>
</protein>
<accession>M0MDP3</accession>
<dbReference type="InParanoid" id="M0MDP3"/>
<proteinExistence type="predicted"/>
<sequence length="89" mass="9775">MADDVLIAADHPCPDCGSTTATDRETEEYVLEDGTQRRMTFCTACATEDSDGTLRYEVIAEEFVRTEIGRAMCDDSRTGQSAADRTDGR</sequence>
<dbReference type="AlphaFoldDB" id="M0MDP3"/>
<organism evidence="1 2">
    <name type="scientific">Halococcus saccharolyticus DSM 5350</name>
    <dbReference type="NCBI Taxonomy" id="1227455"/>
    <lineage>
        <taxon>Archaea</taxon>
        <taxon>Methanobacteriati</taxon>
        <taxon>Methanobacteriota</taxon>
        <taxon>Stenosarchaea group</taxon>
        <taxon>Halobacteria</taxon>
        <taxon>Halobacteriales</taxon>
        <taxon>Halococcaceae</taxon>
        <taxon>Halococcus</taxon>
    </lineage>
</organism>
<reference evidence="1 2" key="1">
    <citation type="journal article" date="2014" name="PLoS Genet.">
        <title>Phylogenetically driven sequencing of extremely halophilic archaea reveals strategies for static and dynamic osmo-response.</title>
        <authorList>
            <person name="Becker E.A."/>
            <person name="Seitzer P.M."/>
            <person name="Tritt A."/>
            <person name="Larsen D."/>
            <person name="Krusor M."/>
            <person name="Yao A.I."/>
            <person name="Wu D."/>
            <person name="Madern D."/>
            <person name="Eisen J.A."/>
            <person name="Darling A.E."/>
            <person name="Facciotti M.T."/>
        </authorList>
    </citation>
    <scope>NUCLEOTIDE SEQUENCE [LARGE SCALE GENOMIC DNA]</scope>
    <source>
        <strain evidence="1 2">DSM 5350</strain>
    </source>
</reference>